<organism evidence="3 4">
    <name type="scientific">Laodelphax striatellus</name>
    <name type="common">Small brown planthopper</name>
    <name type="synonym">Delphax striatella</name>
    <dbReference type="NCBI Taxonomy" id="195883"/>
    <lineage>
        <taxon>Eukaryota</taxon>
        <taxon>Metazoa</taxon>
        <taxon>Ecdysozoa</taxon>
        <taxon>Arthropoda</taxon>
        <taxon>Hexapoda</taxon>
        <taxon>Insecta</taxon>
        <taxon>Pterygota</taxon>
        <taxon>Neoptera</taxon>
        <taxon>Paraneoptera</taxon>
        <taxon>Hemiptera</taxon>
        <taxon>Auchenorrhyncha</taxon>
        <taxon>Fulgoroidea</taxon>
        <taxon>Delphacidae</taxon>
        <taxon>Criomorphinae</taxon>
        <taxon>Laodelphax</taxon>
    </lineage>
</organism>
<sequence length="285" mass="33527">MNTATVNEKLEKILEKLEKLDTLENKVDSIKERFAQEIDTIKSEIHLIKENCSRTENISVEKDRKLNLLIFGIQGKNFFTINRESMNVLKFLVPEINENYIADIWKTNKSKENSPVIVKLNSSIVKTWILKKKHTLRGETRFKHIQIKEDLSKDVRETRKLLFPHLIRLKENGEKVIMMKDKLKVNGNILSLEELNKQETTTKRARSEETSPKIQEERNTWSHSGGQAKKKERKTARHNSLDRFFRKGLEENSTKQIVRNEEERGREEEERKTGNEEKTNTTQQS</sequence>
<evidence type="ECO:0000313" key="4">
    <source>
        <dbReference type="Proteomes" id="UP000291343"/>
    </source>
</evidence>
<evidence type="ECO:0008006" key="5">
    <source>
        <dbReference type="Google" id="ProtNLM"/>
    </source>
</evidence>
<gene>
    <name evidence="3" type="ORF">LSTR_LSTR010893</name>
</gene>
<evidence type="ECO:0000256" key="2">
    <source>
        <dbReference type="SAM" id="MobiDB-lite"/>
    </source>
</evidence>
<reference evidence="3 4" key="1">
    <citation type="journal article" date="2017" name="Gigascience">
        <title>Genome sequence of the small brown planthopper, Laodelphax striatellus.</title>
        <authorList>
            <person name="Zhu J."/>
            <person name="Jiang F."/>
            <person name="Wang X."/>
            <person name="Yang P."/>
            <person name="Bao Y."/>
            <person name="Zhao W."/>
            <person name="Wang W."/>
            <person name="Lu H."/>
            <person name="Wang Q."/>
            <person name="Cui N."/>
            <person name="Li J."/>
            <person name="Chen X."/>
            <person name="Luo L."/>
            <person name="Yu J."/>
            <person name="Kang L."/>
            <person name="Cui F."/>
        </authorList>
    </citation>
    <scope>NUCLEOTIDE SEQUENCE [LARGE SCALE GENOMIC DNA]</scope>
    <source>
        <strain evidence="3">Lst14</strain>
    </source>
</reference>
<keyword evidence="1" id="KW-0175">Coiled coil</keyword>
<keyword evidence="4" id="KW-1185">Reference proteome</keyword>
<name>A0A482XLW0_LAOST</name>
<proteinExistence type="predicted"/>
<dbReference type="EMBL" id="QKKF02006848">
    <property type="protein sequence ID" value="RZF46231.1"/>
    <property type="molecule type" value="Genomic_DNA"/>
</dbReference>
<dbReference type="AlphaFoldDB" id="A0A482XLW0"/>
<evidence type="ECO:0000256" key="1">
    <source>
        <dbReference type="SAM" id="Coils"/>
    </source>
</evidence>
<dbReference type="InParanoid" id="A0A482XLW0"/>
<feature type="compositionally biased region" description="Basic and acidic residues" evidence="2">
    <location>
        <begin position="198"/>
        <end position="220"/>
    </location>
</feature>
<dbReference type="Proteomes" id="UP000291343">
    <property type="component" value="Unassembled WGS sequence"/>
</dbReference>
<comment type="caution">
    <text evidence="3">The sequence shown here is derived from an EMBL/GenBank/DDBJ whole genome shotgun (WGS) entry which is preliminary data.</text>
</comment>
<accession>A0A482XLW0</accession>
<feature type="coiled-coil region" evidence="1">
    <location>
        <begin position="6"/>
        <end position="40"/>
    </location>
</feature>
<evidence type="ECO:0000313" key="3">
    <source>
        <dbReference type="EMBL" id="RZF46231.1"/>
    </source>
</evidence>
<feature type="region of interest" description="Disordered" evidence="2">
    <location>
        <begin position="198"/>
        <end position="285"/>
    </location>
</feature>
<feature type="compositionally biased region" description="Basic residues" evidence="2">
    <location>
        <begin position="228"/>
        <end position="237"/>
    </location>
</feature>
<feature type="compositionally biased region" description="Basic and acidic residues" evidence="2">
    <location>
        <begin position="239"/>
        <end position="279"/>
    </location>
</feature>
<protein>
    <recommendedName>
        <fullName evidence="5">Endonuclease-reverse transcriptase</fullName>
    </recommendedName>
</protein>
<dbReference type="OrthoDB" id="6629429at2759"/>